<sequence>KKEGTHTKTADGKTRKDGKEASPKDNRTGYETQTTELSKVLTPQTQGKNCRRKNRKTVASSSDHTSPPKSDKPKIPNKEMKLSSCLTVVPYSFESFFKENLNRFSYCKAIPISHSNFPPITPEHVAYNQKQFL</sequence>
<feature type="region of interest" description="Disordered" evidence="1">
    <location>
        <begin position="1"/>
        <end position="79"/>
    </location>
</feature>
<feature type="compositionally biased region" description="Basic and acidic residues" evidence="1">
    <location>
        <begin position="69"/>
        <end position="79"/>
    </location>
</feature>
<proteinExistence type="predicted"/>
<comment type="caution">
    <text evidence="2">The sequence shown here is derived from an EMBL/GenBank/DDBJ whole genome shotgun (WGS) entry which is preliminary data.</text>
</comment>
<protein>
    <submittedName>
        <fullName evidence="2">Uncharacterized protein</fullName>
    </submittedName>
</protein>
<gene>
    <name evidence="2" type="ORF">DWX04_17580</name>
</gene>
<evidence type="ECO:0000313" key="2">
    <source>
        <dbReference type="EMBL" id="RGT88948.1"/>
    </source>
</evidence>
<dbReference type="Proteomes" id="UP000283833">
    <property type="component" value="Unassembled WGS sequence"/>
</dbReference>
<reference evidence="2 3" key="1">
    <citation type="submission" date="2018-08" db="EMBL/GenBank/DDBJ databases">
        <title>A genome reference for cultivated species of the human gut microbiota.</title>
        <authorList>
            <person name="Zou Y."/>
            <person name="Xue W."/>
            <person name="Luo G."/>
        </authorList>
    </citation>
    <scope>NUCLEOTIDE SEQUENCE [LARGE SCALE GENOMIC DNA]</scope>
    <source>
        <strain evidence="2 3">AF18-14</strain>
    </source>
</reference>
<accession>A0A412QDE6</accession>
<dbReference type="AlphaFoldDB" id="A0A412QDE6"/>
<evidence type="ECO:0000256" key="1">
    <source>
        <dbReference type="SAM" id="MobiDB-lite"/>
    </source>
</evidence>
<feature type="compositionally biased region" description="Basic and acidic residues" evidence="1">
    <location>
        <begin position="1"/>
        <end position="28"/>
    </location>
</feature>
<organism evidence="2 3">
    <name type="scientific">Phocaeicola vulgatus</name>
    <name type="common">Bacteroides vulgatus</name>
    <dbReference type="NCBI Taxonomy" id="821"/>
    <lineage>
        <taxon>Bacteria</taxon>
        <taxon>Pseudomonadati</taxon>
        <taxon>Bacteroidota</taxon>
        <taxon>Bacteroidia</taxon>
        <taxon>Bacteroidales</taxon>
        <taxon>Bacteroidaceae</taxon>
        <taxon>Phocaeicola</taxon>
    </lineage>
</organism>
<dbReference type="RefSeq" id="WP_181988134.1">
    <property type="nucleotide sequence ID" value="NZ_QRXI01000027.1"/>
</dbReference>
<feature type="compositionally biased region" description="Polar residues" evidence="1">
    <location>
        <begin position="29"/>
        <end position="48"/>
    </location>
</feature>
<evidence type="ECO:0000313" key="3">
    <source>
        <dbReference type="Proteomes" id="UP000283833"/>
    </source>
</evidence>
<name>A0A412QDE6_PHOVU</name>
<feature type="non-terminal residue" evidence="2">
    <location>
        <position position="1"/>
    </location>
</feature>
<dbReference type="EMBL" id="QRXI01000027">
    <property type="protein sequence ID" value="RGT88948.1"/>
    <property type="molecule type" value="Genomic_DNA"/>
</dbReference>
<feature type="compositionally biased region" description="Polar residues" evidence="1">
    <location>
        <begin position="57"/>
        <end position="68"/>
    </location>
</feature>